<evidence type="ECO:0008006" key="4">
    <source>
        <dbReference type="Google" id="ProtNLM"/>
    </source>
</evidence>
<protein>
    <recommendedName>
        <fullName evidence="4">DUF4181 domain-containing protein</fullName>
    </recommendedName>
</protein>
<organism evidence="2 3">
    <name type="scientific">Desulfosporosinus nitroreducens</name>
    <dbReference type="NCBI Taxonomy" id="2018668"/>
    <lineage>
        <taxon>Bacteria</taxon>
        <taxon>Bacillati</taxon>
        <taxon>Bacillota</taxon>
        <taxon>Clostridia</taxon>
        <taxon>Eubacteriales</taxon>
        <taxon>Desulfitobacteriaceae</taxon>
        <taxon>Desulfosporosinus</taxon>
    </lineage>
</organism>
<feature type="transmembrane region" description="Helical" evidence="1">
    <location>
        <begin position="44"/>
        <end position="62"/>
    </location>
</feature>
<evidence type="ECO:0000313" key="2">
    <source>
        <dbReference type="EMBL" id="MDO0825990.1"/>
    </source>
</evidence>
<evidence type="ECO:0000256" key="1">
    <source>
        <dbReference type="SAM" id="Phobius"/>
    </source>
</evidence>
<accession>A0ABT8QZD1</accession>
<comment type="caution">
    <text evidence="2">The sequence shown here is derived from an EMBL/GenBank/DDBJ whole genome shotgun (WGS) entry which is preliminary data.</text>
</comment>
<dbReference type="Proteomes" id="UP001176021">
    <property type="component" value="Unassembled WGS sequence"/>
</dbReference>
<dbReference type="RefSeq" id="WP_302050346.1">
    <property type="nucleotide sequence ID" value="NZ_JAMJEV010000040.1"/>
</dbReference>
<keyword evidence="1" id="KW-0472">Membrane</keyword>
<name>A0ABT8QZD1_9FIRM</name>
<feature type="transmembrane region" description="Helical" evidence="1">
    <location>
        <begin position="68"/>
        <end position="90"/>
    </location>
</feature>
<proteinExistence type="predicted"/>
<keyword evidence="1" id="KW-1133">Transmembrane helix</keyword>
<keyword evidence="3" id="KW-1185">Reference proteome</keyword>
<feature type="transmembrane region" description="Helical" evidence="1">
    <location>
        <begin position="97"/>
        <end position="119"/>
    </location>
</feature>
<feature type="transmembrane region" description="Helical" evidence="1">
    <location>
        <begin position="6"/>
        <end position="24"/>
    </location>
</feature>
<gene>
    <name evidence="2" type="ORF">M8H41_24635</name>
</gene>
<dbReference type="EMBL" id="JAMJEV010000040">
    <property type="protein sequence ID" value="MDO0825990.1"/>
    <property type="molecule type" value="Genomic_DNA"/>
</dbReference>
<keyword evidence="1" id="KW-0812">Transmembrane</keyword>
<reference evidence="2" key="1">
    <citation type="submission" date="2022-05" db="EMBL/GenBank/DDBJ databases">
        <title>Expanded diversity of anoxic marine methylotrophy in a Black Sea sulfate reducing microorganism.</title>
        <authorList>
            <person name="Fischer P.Q."/>
            <person name="Stams A.J.M."/>
            <person name="Villanueva L."/>
            <person name="Sousa D.Z."/>
        </authorList>
    </citation>
    <scope>NUCLEOTIDE SEQUENCE</scope>
    <source>
        <strain evidence="2">P130</strain>
    </source>
</reference>
<evidence type="ECO:0000313" key="3">
    <source>
        <dbReference type="Proteomes" id="UP001176021"/>
    </source>
</evidence>
<sequence>MPDIVYLILMCLVLVFVNLHEIYLFKKGKYWPYLCGRKGIRNKIYGVVSVIVIIGCLNNLAINAMVTIILIMLVLASAMSSSILNFLSYLKVKDRKIIYQTLVFDIAVIAVVVFMQSTLGDVVNI</sequence>